<sequence length="280" mass="30902">MLNGRFAQPARGAVLGVRFVALALLASVANAADLPGSRDLESLPRYPQAQIVGFKEERVPERIYPLDSIRRISGRLRMSSQISSGGQLTAITYRLPEVHTGIDAFEQARNRLMKDGAEMLFWCEGRECGSSSLWANEVFQRSTLYGPDAGQAYLLARLPGDSDRLVALYGITRGNGRPYLQAEQFTPDEPLGVILPNPATLLRQLKFTGALDLPRLPQVPTAEWGGLLANVLRLDSTIRVLLKGKGAAAWHEALTQERIKARRLEAETSEDDGLRIELLR</sequence>
<dbReference type="Proteomes" id="UP000235897">
    <property type="component" value="Unassembled WGS sequence"/>
</dbReference>
<feature type="signal peptide" evidence="1">
    <location>
        <begin position="1"/>
        <end position="31"/>
    </location>
</feature>
<feature type="chain" id="PRO_5014601665" evidence="1">
    <location>
        <begin position="32"/>
        <end position="280"/>
    </location>
</feature>
<dbReference type="Pfam" id="PF16234">
    <property type="entry name" value="DUF4892"/>
    <property type="match status" value="1"/>
</dbReference>
<proteinExistence type="predicted"/>
<accession>A0A2N8T1S9</accession>
<evidence type="ECO:0000313" key="2">
    <source>
        <dbReference type="EMBL" id="PNG08666.1"/>
    </source>
</evidence>
<evidence type="ECO:0000313" key="3">
    <source>
        <dbReference type="Proteomes" id="UP000235897"/>
    </source>
</evidence>
<dbReference type="OrthoDB" id="5741786at2"/>
<gene>
    <name evidence="2" type="ORF">CXL00_03595</name>
</gene>
<reference evidence="2 3" key="1">
    <citation type="submission" date="2018-01" db="EMBL/GenBank/DDBJ databases">
        <title>Denitrification phenotypes of diverse strains of Pseudomonas stutzeri.</title>
        <authorList>
            <person name="Milligan D.A."/>
            <person name="Bergaust L."/>
            <person name="Bakken L.R."/>
            <person name="Frostegard A."/>
        </authorList>
    </citation>
    <scope>NUCLEOTIDE SEQUENCE [LARGE SCALE GENOMIC DNA]</scope>
    <source>
        <strain evidence="2 3">28a3</strain>
    </source>
</reference>
<dbReference type="AlphaFoldDB" id="A0A2N8T1S9"/>
<evidence type="ECO:0000256" key="1">
    <source>
        <dbReference type="SAM" id="SignalP"/>
    </source>
</evidence>
<protein>
    <submittedName>
        <fullName evidence="2">DUF4892 domain-containing protein</fullName>
    </submittedName>
</protein>
<keyword evidence="1" id="KW-0732">Signal</keyword>
<dbReference type="EMBL" id="POUW01000001">
    <property type="protein sequence ID" value="PNG08666.1"/>
    <property type="molecule type" value="Genomic_DNA"/>
</dbReference>
<dbReference type="InterPro" id="IPR032608">
    <property type="entry name" value="DUF4892"/>
</dbReference>
<organism evidence="2 3">
    <name type="scientific">Stutzerimonas stutzeri</name>
    <name type="common">Pseudomonas stutzeri</name>
    <dbReference type="NCBI Taxonomy" id="316"/>
    <lineage>
        <taxon>Bacteria</taxon>
        <taxon>Pseudomonadati</taxon>
        <taxon>Pseudomonadota</taxon>
        <taxon>Gammaproteobacteria</taxon>
        <taxon>Pseudomonadales</taxon>
        <taxon>Pseudomonadaceae</taxon>
        <taxon>Stutzerimonas</taxon>
    </lineage>
</organism>
<name>A0A2N8T1S9_STUST</name>
<comment type="caution">
    <text evidence="2">The sequence shown here is derived from an EMBL/GenBank/DDBJ whole genome shotgun (WGS) entry which is preliminary data.</text>
</comment>
<dbReference type="RefSeq" id="WP_102846244.1">
    <property type="nucleotide sequence ID" value="NZ_JAMOIG010000003.1"/>
</dbReference>